<accession>A0ABQ2FM98</accession>
<dbReference type="Gene3D" id="3.90.180.10">
    <property type="entry name" value="Medium-chain alcohol dehydrogenases, catalytic domain"/>
    <property type="match status" value="1"/>
</dbReference>
<dbReference type="SMART" id="SM00829">
    <property type="entry name" value="PKS_ER"/>
    <property type="match status" value="1"/>
</dbReference>
<feature type="domain" description="Enoyl reductase (ER)" evidence="1">
    <location>
        <begin position="22"/>
        <end position="314"/>
    </location>
</feature>
<keyword evidence="3" id="KW-1185">Reference proteome</keyword>
<dbReference type="InterPro" id="IPR052585">
    <property type="entry name" value="Lipid_raft_assoc_Zn_ADH"/>
</dbReference>
<evidence type="ECO:0000313" key="2">
    <source>
        <dbReference type="EMBL" id="GGL02724.1"/>
    </source>
</evidence>
<dbReference type="CDD" id="cd05289">
    <property type="entry name" value="MDR_like_2"/>
    <property type="match status" value="1"/>
</dbReference>
<evidence type="ECO:0000313" key="3">
    <source>
        <dbReference type="Proteomes" id="UP000604341"/>
    </source>
</evidence>
<dbReference type="Gene3D" id="3.40.50.720">
    <property type="entry name" value="NAD(P)-binding Rossmann-like Domain"/>
    <property type="match status" value="1"/>
</dbReference>
<dbReference type="PANTHER" id="PTHR43482">
    <property type="entry name" value="PROTEIN AST1-RELATED"/>
    <property type="match status" value="1"/>
</dbReference>
<dbReference type="EMBL" id="BMPE01000005">
    <property type="protein sequence ID" value="GGL02724.1"/>
    <property type="molecule type" value="Genomic_DNA"/>
</dbReference>
<dbReference type="Proteomes" id="UP000604341">
    <property type="component" value="Unassembled WGS sequence"/>
</dbReference>
<dbReference type="RefSeq" id="WP_189069025.1">
    <property type="nucleotide sequence ID" value="NZ_BMPE01000005.1"/>
</dbReference>
<reference evidence="3" key="1">
    <citation type="journal article" date="2019" name="Int. J. Syst. Evol. Microbiol.">
        <title>The Global Catalogue of Microorganisms (GCM) 10K type strain sequencing project: providing services to taxonomists for standard genome sequencing and annotation.</title>
        <authorList>
            <consortium name="The Broad Institute Genomics Platform"/>
            <consortium name="The Broad Institute Genome Sequencing Center for Infectious Disease"/>
            <person name="Wu L."/>
            <person name="Ma J."/>
        </authorList>
    </citation>
    <scope>NUCLEOTIDE SEQUENCE [LARGE SCALE GENOMIC DNA]</scope>
    <source>
        <strain evidence="3">JCM 19173</strain>
    </source>
</reference>
<proteinExistence type="predicted"/>
<dbReference type="SUPFAM" id="SSF51735">
    <property type="entry name" value="NAD(P)-binding Rossmann-fold domains"/>
    <property type="match status" value="1"/>
</dbReference>
<comment type="caution">
    <text evidence="2">The sequence shown here is derived from an EMBL/GenBank/DDBJ whole genome shotgun (WGS) entry which is preliminary data.</text>
</comment>
<dbReference type="Pfam" id="PF08240">
    <property type="entry name" value="ADH_N"/>
    <property type="match status" value="1"/>
</dbReference>
<protein>
    <submittedName>
        <fullName evidence="2">NADPH:quinone reductase</fullName>
    </submittedName>
</protein>
<dbReference type="InterPro" id="IPR036291">
    <property type="entry name" value="NAD(P)-bd_dom_sf"/>
</dbReference>
<dbReference type="Pfam" id="PF13602">
    <property type="entry name" value="ADH_zinc_N_2"/>
    <property type="match status" value="1"/>
</dbReference>
<dbReference type="InterPro" id="IPR002364">
    <property type="entry name" value="Quin_OxRdtase/zeta-crystal_CS"/>
</dbReference>
<gene>
    <name evidence="2" type="ORF">GCM10010844_21620</name>
</gene>
<dbReference type="InterPro" id="IPR011032">
    <property type="entry name" value="GroES-like_sf"/>
</dbReference>
<evidence type="ECO:0000259" key="1">
    <source>
        <dbReference type="SMART" id="SM00829"/>
    </source>
</evidence>
<dbReference type="InterPro" id="IPR020843">
    <property type="entry name" value="ER"/>
</dbReference>
<dbReference type="SUPFAM" id="SSF50129">
    <property type="entry name" value="GroES-like"/>
    <property type="match status" value="1"/>
</dbReference>
<dbReference type="PROSITE" id="PS01162">
    <property type="entry name" value="QOR_ZETA_CRYSTAL"/>
    <property type="match status" value="1"/>
</dbReference>
<organism evidence="2 3">
    <name type="scientific">Deinococcus radiotolerans</name>
    <dbReference type="NCBI Taxonomy" id="1309407"/>
    <lineage>
        <taxon>Bacteria</taxon>
        <taxon>Thermotogati</taxon>
        <taxon>Deinococcota</taxon>
        <taxon>Deinococci</taxon>
        <taxon>Deinococcales</taxon>
        <taxon>Deinococcaceae</taxon>
        <taxon>Deinococcus</taxon>
    </lineage>
</organism>
<dbReference type="InterPro" id="IPR013154">
    <property type="entry name" value="ADH-like_N"/>
</dbReference>
<sequence length="317" mass="33184">MSLTEPLSLPGTMTVIELAQPGGPEVLRPATRPVPTPGLGEVLVRVRAVSINPVDTKVRRNGPLPTLPAVLGWDVSGEVVAVGPFVNEFAVGDEVFGMLAFPEQPGAYAEYVLARAGDITIKPAELSHTDAAAMTLAALTAEQALEKMDLRAGQRILIHAGAGGVGHYAVQLARARGAHVIATASAPNMDFVRALGADEVIDYRAHPFEEQVQGLDAVLDTVGGDTATRSLEVLRPGGWLVCIAAQPDAARAQALGVHAARILVYPSRAGLNTLVKLVEAGALRSHVSRTFPLAQVADAHRAQETGRTVGKLVLTVP</sequence>
<dbReference type="PANTHER" id="PTHR43482:SF1">
    <property type="entry name" value="PROTEIN AST1-RELATED"/>
    <property type="match status" value="1"/>
</dbReference>
<name>A0ABQ2FM98_9DEIO</name>